<dbReference type="OMA" id="NCILKHF"/>
<dbReference type="GO" id="GO:0035336">
    <property type="term" value="P:long-chain fatty-acyl-CoA metabolic process"/>
    <property type="evidence" value="ECO:0007669"/>
    <property type="project" value="TreeGrafter"/>
</dbReference>
<feature type="domain" description="Thioester reductase (TE)" evidence="7">
    <location>
        <begin position="75"/>
        <end position="345"/>
    </location>
</feature>
<dbReference type="STRING" id="158441.A0A226E5U8"/>
<accession>A0A226E5U8</accession>
<evidence type="ECO:0000313" key="8">
    <source>
        <dbReference type="EMBL" id="OXA53032.1"/>
    </source>
</evidence>
<dbReference type="SUPFAM" id="SSF51735">
    <property type="entry name" value="NAD(P)-binding Rossmann-fold domains"/>
    <property type="match status" value="1"/>
</dbReference>
<evidence type="ECO:0000259" key="7">
    <source>
        <dbReference type="Pfam" id="PF07993"/>
    </source>
</evidence>
<dbReference type="Proteomes" id="UP000198287">
    <property type="component" value="Unassembled WGS sequence"/>
</dbReference>
<keyword evidence="2 4" id="KW-0444">Lipid biosynthesis</keyword>
<evidence type="ECO:0000256" key="5">
    <source>
        <dbReference type="SAM" id="MobiDB-lite"/>
    </source>
</evidence>
<evidence type="ECO:0000256" key="4">
    <source>
        <dbReference type="RuleBase" id="RU363097"/>
    </source>
</evidence>
<proteinExistence type="inferred from homology"/>
<dbReference type="EMBL" id="LNIX01000006">
    <property type="protein sequence ID" value="OXA53032.1"/>
    <property type="molecule type" value="Genomic_DNA"/>
</dbReference>
<dbReference type="PANTHER" id="PTHR11011">
    <property type="entry name" value="MALE STERILITY PROTEIN 2-RELATED"/>
    <property type="match status" value="1"/>
</dbReference>
<dbReference type="EC" id="1.2.1.84" evidence="4"/>
<keyword evidence="3 4" id="KW-0443">Lipid metabolism</keyword>
<keyword evidence="9" id="KW-1185">Reference proteome</keyword>
<dbReference type="Gene3D" id="3.40.50.720">
    <property type="entry name" value="NAD(P)-binding Rossmann-like Domain"/>
    <property type="match status" value="1"/>
</dbReference>
<dbReference type="GO" id="GO:0080019">
    <property type="term" value="F:alcohol-forming very long-chain fatty acyl-CoA reductase activity"/>
    <property type="evidence" value="ECO:0007669"/>
    <property type="project" value="InterPro"/>
</dbReference>
<dbReference type="InterPro" id="IPR013120">
    <property type="entry name" value="FAR_NAD-bd"/>
</dbReference>
<dbReference type="CDD" id="cd09071">
    <property type="entry name" value="FAR_C"/>
    <property type="match status" value="1"/>
</dbReference>
<sequence length="573" mass="64634">MKERSKATGAGGEGSSTASSANDQPPGTDTAAATLGKNCQEFPNQLSIPFSKLTFPMTKASTPIIDFYKGRSVFITGATGFVGKATVEKILRTCPDVGNVFILVRPKAGCSVAERMEDLLNNSLYDFLRAENPDVLKKIVPIAGDITLPELGISEDDQRKLIQNVSVVFHSAATVKFDEKLKLSINVNVQGTKRMVDLCKKMQHLVALVHVSTAYANCEREEIEEAIYPPPCDPYKLMQSVEWMDDDIVETITPQLIGNKPNTYTYTKALAEHVLTLEASELPLCIVRPSIVTATWKEPVSGWVDNINGPTGLIAACGKGVLRTLLCHRNKVADLIPLDYPVNLIISAAWYLATKKSRTIKVYNCCTGTQNPLKWGQLENWGFKHLTVNPLNDVMWYPGAYFRSNAVMNNINDFLIHYVPAYLMDICARLSGKKPIMLKIYGKLTKALNSLRFFTTHEWRFATQNMLTLYDIMNPEDQKIFNFNVKEINWPSYIGKYCLGIRKYVMKDDLSSLPAARKHVRKLYWVHKFTQFFLILIFWRAIMFRSDTARQLWSFMFGMVLRMARMLPCGEGI</sequence>
<dbReference type="GO" id="GO:0102965">
    <property type="term" value="F:alcohol-forming long-chain fatty acyl-CoA reductase activity"/>
    <property type="evidence" value="ECO:0007669"/>
    <property type="project" value="UniProtKB-EC"/>
</dbReference>
<dbReference type="Pfam" id="PF03015">
    <property type="entry name" value="Sterile"/>
    <property type="match status" value="1"/>
</dbReference>
<evidence type="ECO:0000256" key="1">
    <source>
        <dbReference type="ARBA" id="ARBA00005928"/>
    </source>
</evidence>
<feature type="domain" description="Fatty acyl-CoA reductase C-terminal" evidence="6">
    <location>
        <begin position="417"/>
        <end position="508"/>
    </location>
</feature>
<dbReference type="OrthoDB" id="429813at2759"/>
<dbReference type="InterPro" id="IPR036291">
    <property type="entry name" value="NAD(P)-bd_dom_sf"/>
</dbReference>
<feature type="region of interest" description="Disordered" evidence="5">
    <location>
        <begin position="1"/>
        <end position="32"/>
    </location>
</feature>
<evidence type="ECO:0000256" key="2">
    <source>
        <dbReference type="ARBA" id="ARBA00022516"/>
    </source>
</evidence>
<dbReference type="FunFam" id="3.40.50.720:FF:000370">
    <property type="entry name" value="Fatty acyl-CoA reductase"/>
    <property type="match status" value="1"/>
</dbReference>
<reference evidence="8 9" key="1">
    <citation type="submission" date="2015-12" db="EMBL/GenBank/DDBJ databases">
        <title>The genome of Folsomia candida.</title>
        <authorList>
            <person name="Faddeeva A."/>
            <person name="Derks M.F."/>
            <person name="Anvar Y."/>
            <person name="Smit S."/>
            <person name="Van Straalen N."/>
            <person name="Roelofs D."/>
        </authorList>
    </citation>
    <scope>NUCLEOTIDE SEQUENCE [LARGE SCALE GENOMIC DNA]</scope>
    <source>
        <strain evidence="8 9">VU population</strain>
        <tissue evidence="8">Whole body</tissue>
    </source>
</reference>
<dbReference type="Pfam" id="PF07993">
    <property type="entry name" value="NAD_binding_4"/>
    <property type="match status" value="1"/>
</dbReference>
<keyword evidence="4" id="KW-0560">Oxidoreductase</keyword>
<comment type="function">
    <text evidence="4">Catalyzes the reduction of fatty acyl-CoA to fatty alcohols.</text>
</comment>
<evidence type="ECO:0000256" key="3">
    <source>
        <dbReference type="ARBA" id="ARBA00023098"/>
    </source>
</evidence>
<protein>
    <recommendedName>
        <fullName evidence="4">Fatty acyl-CoA reductase</fullName>
        <ecNumber evidence="4">1.2.1.84</ecNumber>
    </recommendedName>
</protein>
<gene>
    <name evidence="8" type="ORF">Fcan01_12703</name>
</gene>
<organism evidence="8 9">
    <name type="scientific">Folsomia candida</name>
    <name type="common">Springtail</name>
    <dbReference type="NCBI Taxonomy" id="158441"/>
    <lineage>
        <taxon>Eukaryota</taxon>
        <taxon>Metazoa</taxon>
        <taxon>Ecdysozoa</taxon>
        <taxon>Arthropoda</taxon>
        <taxon>Hexapoda</taxon>
        <taxon>Collembola</taxon>
        <taxon>Entomobryomorpha</taxon>
        <taxon>Isotomoidea</taxon>
        <taxon>Isotomidae</taxon>
        <taxon>Proisotominae</taxon>
        <taxon>Folsomia</taxon>
    </lineage>
</organism>
<dbReference type="PANTHER" id="PTHR11011:SF116">
    <property type="entry name" value="FATTY ACYL-COA REDUCTASE CG5065-RELATED"/>
    <property type="match status" value="1"/>
</dbReference>
<comment type="catalytic activity">
    <reaction evidence="4">
        <text>a long-chain fatty acyl-CoA + 2 NADPH + 2 H(+) = a long-chain primary fatty alcohol + 2 NADP(+) + CoA</text>
        <dbReference type="Rhea" id="RHEA:52716"/>
        <dbReference type="ChEBI" id="CHEBI:15378"/>
        <dbReference type="ChEBI" id="CHEBI:57287"/>
        <dbReference type="ChEBI" id="CHEBI:57783"/>
        <dbReference type="ChEBI" id="CHEBI:58349"/>
        <dbReference type="ChEBI" id="CHEBI:77396"/>
        <dbReference type="ChEBI" id="CHEBI:83139"/>
        <dbReference type="EC" id="1.2.1.84"/>
    </reaction>
</comment>
<comment type="caution">
    <text evidence="8">The sequence shown here is derived from an EMBL/GenBank/DDBJ whole genome shotgun (WGS) entry which is preliminary data.</text>
</comment>
<evidence type="ECO:0000313" key="9">
    <source>
        <dbReference type="Proteomes" id="UP000198287"/>
    </source>
</evidence>
<dbReference type="InterPro" id="IPR026055">
    <property type="entry name" value="FAR"/>
</dbReference>
<dbReference type="GO" id="GO:0005777">
    <property type="term" value="C:peroxisome"/>
    <property type="evidence" value="ECO:0007669"/>
    <property type="project" value="TreeGrafter"/>
</dbReference>
<keyword evidence="4" id="KW-0521">NADP</keyword>
<name>A0A226E5U8_FOLCA</name>
<comment type="similarity">
    <text evidence="1 4">Belongs to the fatty acyl-CoA reductase family.</text>
</comment>
<dbReference type="InterPro" id="IPR033640">
    <property type="entry name" value="FAR_C"/>
</dbReference>
<evidence type="ECO:0000259" key="6">
    <source>
        <dbReference type="Pfam" id="PF03015"/>
    </source>
</evidence>
<dbReference type="AlphaFoldDB" id="A0A226E5U8"/>
<dbReference type="CDD" id="cd05236">
    <property type="entry name" value="FAR-N_SDR_e"/>
    <property type="match status" value="1"/>
</dbReference>